<comment type="caution">
    <text evidence="1">The sequence shown here is derived from an EMBL/GenBank/DDBJ whole genome shotgun (WGS) entry which is preliminary data.</text>
</comment>
<accession>X1EJ80</accession>
<organism evidence="1">
    <name type="scientific">marine sediment metagenome</name>
    <dbReference type="NCBI Taxonomy" id="412755"/>
    <lineage>
        <taxon>unclassified sequences</taxon>
        <taxon>metagenomes</taxon>
        <taxon>ecological metagenomes</taxon>
    </lineage>
</organism>
<gene>
    <name evidence="1" type="ORF">S03H2_19965</name>
</gene>
<name>X1EJ80_9ZZZZ</name>
<protein>
    <submittedName>
        <fullName evidence="1">Uncharacterized protein</fullName>
    </submittedName>
</protein>
<proteinExistence type="predicted"/>
<dbReference type="EMBL" id="BARU01010477">
    <property type="protein sequence ID" value="GAH33381.1"/>
    <property type="molecule type" value="Genomic_DNA"/>
</dbReference>
<sequence>MWIVFGYILCGLAKATHQWKLYTASRHSFRSGRPELFLQYWRM</sequence>
<evidence type="ECO:0000313" key="1">
    <source>
        <dbReference type="EMBL" id="GAH33381.1"/>
    </source>
</evidence>
<dbReference type="AlphaFoldDB" id="X1EJ80"/>
<reference evidence="1" key="1">
    <citation type="journal article" date="2014" name="Front. Microbiol.">
        <title>High frequency of phylogenetically diverse reductive dehalogenase-homologous genes in deep subseafloor sedimentary metagenomes.</title>
        <authorList>
            <person name="Kawai M."/>
            <person name="Futagami T."/>
            <person name="Toyoda A."/>
            <person name="Takaki Y."/>
            <person name="Nishi S."/>
            <person name="Hori S."/>
            <person name="Arai W."/>
            <person name="Tsubouchi T."/>
            <person name="Morono Y."/>
            <person name="Uchiyama I."/>
            <person name="Ito T."/>
            <person name="Fujiyama A."/>
            <person name="Inagaki F."/>
            <person name="Takami H."/>
        </authorList>
    </citation>
    <scope>NUCLEOTIDE SEQUENCE</scope>
    <source>
        <strain evidence="1">Expedition CK06-06</strain>
    </source>
</reference>